<dbReference type="OrthoDB" id="5525054at2"/>
<evidence type="ECO:0008006" key="5">
    <source>
        <dbReference type="Google" id="ProtNLM"/>
    </source>
</evidence>
<evidence type="ECO:0000313" key="4">
    <source>
        <dbReference type="Proteomes" id="UP000067626"/>
    </source>
</evidence>
<feature type="region of interest" description="Disordered" evidence="1">
    <location>
        <begin position="24"/>
        <end position="54"/>
    </location>
</feature>
<feature type="compositionally biased region" description="Low complexity" evidence="1">
    <location>
        <begin position="24"/>
        <end position="42"/>
    </location>
</feature>
<evidence type="ECO:0000256" key="1">
    <source>
        <dbReference type="SAM" id="MobiDB-lite"/>
    </source>
</evidence>
<evidence type="ECO:0000256" key="2">
    <source>
        <dbReference type="SAM" id="SignalP"/>
    </source>
</evidence>
<keyword evidence="2" id="KW-0732">Signal</keyword>
<sequence length="147" mass="14620">MIVSSARWAPLLALLVSACGSAAAPPSASPSDTTTPGAAPGAEAGGASAGVDPGAASKAASAALTSLERRNFDTEGCVASKARVVPEAEARAGMPKGERCGMLVARKSDETWLVVVRSALSSKSYGAQALVTVASEGQGVRGIEYTK</sequence>
<dbReference type="KEGG" id="ccro:CMC5_033800"/>
<proteinExistence type="predicted"/>
<dbReference type="EMBL" id="CP012159">
    <property type="protein sequence ID" value="AKT39231.1"/>
    <property type="molecule type" value="Genomic_DNA"/>
</dbReference>
<dbReference type="Proteomes" id="UP000067626">
    <property type="component" value="Chromosome"/>
</dbReference>
<evidence type="ECO:0000313" key="3">
    <source>
        <dbReference type="EMBL" id="AKT39231.1"/>
    </source>
</evidence>
<organism evidence="3 4">
    <name type="scientific">Chondromyces crocatus</name>
    <dbReference type="NCBI Taxonomy" id="52"/>
    <lineage>
        <taxon>Bacteria</taxon>
        <taxon>Pseudomonadati</taxon>
        <taxon>Myxococcota</taxon>
        <taxon>Polyangia</taxon>
        <taxon>Polyangiales</taxon>
        <taxon>Polyangiaceae</taxon>
        <taxon>Chondromyces</taxon>
    </lineage>
</organism>
<accession>A0A0K1EED7</accession>
<name>A0A0K1EED7_CHOCO</name>
<protein>
    <recommendedName>
        <fullName evidence="5">Lipoprotein</fullName>
    </recommendedName>
</protein>
<dbReference type="AlphaFoldDB" id="A0A0K1EED7"/>
<dbReference type="RefSeq" id="WP_050431356.1">
    <property type="nucleotide sequence ID" value="NZ_CP012159.1"/>
</dbReference>
<gene>
    <name evidence="3" type="ORF">CMC5_033800</name>
</gene>
<feature type="signal peptide" evidence="2">
    <location>
        <begin position="1"/>
        <end position="23"/>
    </location>
</feature>
<reference evidence="3 4" key="1">
    <citation type="submission" date="2015-07" db="EMBL/GenBank/DDBJ databases">
        <title>Genome analysis of myxobacterium Chondromyces crocatus Cm c5 reveals a high potential for natural compound synthesis and the genetic basis for the loss of fruiting body formation.</title>
        <authorList>
            <person name="Zaburannyi N."/>
            <person name="Bunk B."/>
            <person name="Maier J."/>
            <person name="Overmann J."/>
            <person name="Mueller R."/>
        </authorList>
    </citation>
    <scope>NUCLEOTIDE SEQUENCE [LARGE SCALE GENOMIC DNA]</scope>
    <source>
        <strain evidence="3 4">Cm c5</strain>
    </source>
</reference>
<dbReference type="PROSITE" id="PS51257">
    <property type="entry name" value="PROKAR_LIPOPROTEIN"/>
    <property type="match status" value="1"/>
</dbReference>
<keyword evidence="4" id="KW-1185">Reference proteome</keyword>
<feature type="chain" id="PRO_5005459320" description="Lipoprotein" evidence="2">
    <location>
        <begin position="24"/>
        <end position="147"/>
    </location>
</feature>